<dbReference type="Pfam" id="PF01915">
    <property type="entry name" value="Glyco_hydro_3_C"/>
    <property type="match status" value="1"/>
</dbReference>
<keyword evidence="8" id="KW-0326">Glycosidase</keyword>
<organism evidence="12 13">
    <name type="scientific">Neoarthrinium moseri</name>
    <dbReference type="NCBI Taxonomy" id="1658444"/>
    <lineage>
        <taxon>Eukaryota</taxon>
        <taxon>Fungi</taxon>
        <taxon>Dikarya</taxon>
        <taxon>Ascomycota</taxon>
        <taxon>Pezizomycotina</taxon>
        <taxon>Sordariomycetes</taxon>
        <taxon>Xylariomycetidae</taxon>
        <taxon>Amphisphaeriales</taxon>
        <taxon>Apiosporaceae</taxon>
        <taxon>Neoarthrinium</taxon>
    </lineage>
</organism>
<evidence type="ECO:0000256" key="9">
    <source>
        <dbReference type="ARBA" id="ARBA00023326"/>
    </source>
</evidence>
<dbReference type="Pfam" id="PF00933">
    <property type="entry name" value="Glyco_hydro_3"/>
    <property type="match status" value="1"/>
</dbReference>
<dbReference type="InterPro" id="IPR050288">
    <property type="entry name" value="Cellulose_deg_GH3"/>
</dbReference>
<dbReference type="InterPro" id="IPR036962">
    <property type="entry name" value="Glyco_hydro_3_N_sf"/>
</dbReference>
<keyword evidence="7" id="KW-0119">Carbohydrate metabolism</keyword>
<dbReference type="InterPro" id="IPR013783">
    <property type="entry name" value="Ig-like_fold"/>
</dbReference>
<dbReference type="Gene3D" id="3.20.20.300">
    <property type="entry name" value="Glycoside hydrolase, family 3, N-terminal domain"/>
    <property type="match status" value="1"/>
</dbReference>
<dbReference type="SUPFAM" id="SSF51445">
    <property type="entry name" value="(Trans)glycosidases"/>
    <property type="match status" value="1"/>
</dbReference>
<feature type="signal peptide" evidence="10">
    <location>
        <begin position="1"/>
        <end position="19"/>
    </location>
</feature>
<dbReference type="GO" id="GO:0009251">
    <property type="term" value="P:glucan catabolic process"/>
    <property type="evidence" value="ECO:0007669"/>
    <property type="project" value="TreeGrafter"/>
</dbReference>
<sequence length="785" mass="82751">MRATGSICALVALANVASCVGTNTTLPKRPLLASGIVDLGIASNAYEKAKAFVGKLTNAQKVKIINGHSFTAGNISWAGYAGKDGIDGVNNQAYVSGFSTAAAVGMTWNPDLAEAHYLALGEEFYGTGYNLINGPVQSPNGRVAWSGRLPESISPEPYLSGIMEAKTVTGFNSAGVVTVGRHFAVDEQETNRKVGGYSSNVDEKTLMELYLWPFADSVKSGMMGVMCSLNGVNGQVACENDKLLNDYLKTKLGFPGLVLPDVAAQQSSYGSANAGLDYGSSQYWSETIILGGIANGTLTQARLDDMATRVVIGWYYANLDNGKQPSTISGSEYRNVRGNHSATIKQVAREAIVLLKNNNDGTRNGLPIGLPIRKPRAIGVFGAHAGPVMAGPNQVFSVTGSPAQIYPGHLAGITGSGEDSFPYVVDPHVALLSRIIADDTSVLWIFNNTYTSPYSIGIPGQGTGSGSNASISVGSSGGGGGAGGIPSFPGGFGTGGTPSFETYAASSDVCLVFINAWSGEGADRTELSNPGQDAMVNVVADNCNNTIVVANVAGPRILDAWIEHPNITAVLYSALLGQDSGNAIVDVLYGDVNPSGKLTYTIAKNATDYIPICETLQCNFTEGVYIDYRYFDKSNTSVRYPFGHGLSYTSFAYSKDVTVTITNQTALNSKYPTGSLGLGGDADMFDEVLIVNTSVLNSGARDGAEVVQLYVGFPAEAQQPVQILRGFSKVQVKEGQTANISFSIRRRDISYWDTSAEKWAVASGIYTFSVGSSSRDIKSTTQLHI</sequence>
<protein>
    <recommendedName>
        <fullName evidence="4">beta-glucosidase</fullName>
        <ecNumber evidence="4">3.2.1.21</ecNumber>
    </recommendedName>
</protein>
<accession>A0A9P9WGH5</accession>
<dbReference type="AlphaFoldDB" id="A0A9P9WGH5"/>
<reference evidence="12" key="1">
    <citation type="submission" date="2021-03" db="EMBL/GenBank/DDBJ databases">
        <title>Revisited historic fungal species revealed as producer of novel bioactive compounds through whole genome sequencing and comparative genomics.</title>
        <authorList>
            <person name="Vignolle G.A."/>
            <person name="Hochenegger N."/>
            <person name="Mach R.L."/>
            <person name="Mach-Aigner A.R."/>
            <person name="Javad Rahimi M."/>
            <person name="Salim K.A."/>
            <person name="Chan C.M."/>
            <person name="Lim L.B.L."/>
            <person name="Cai F."/>
            <person name="Druzhinina I.S."/>
            <person name="U'Ren J.M."/>
            <person name="Derntl C."/>
        </authorList>
    </citation>
    <scope>NUCLEOTIDE SEQUENCE</scope>
    <source>
        <strain evidence="12">TUCIM 5799</strain>
    </source>
</reference>
<comment type="caution">
    <text evidence="12">The sequence shown here is derived from an EMBL/GenBank/DDBJ whole genome shotgun (WGS) entry which is preliminary data.</text>
</comment>
<evidence type="ECO:0000256" key="3">
    <source>
        <dbReference type="ARBA" id="ARBA00005336"/>
    </source>
</evidence>
<dbReference type="GO" id="GO:0008422">
    <property type="term" value="F:beta-glucosidase activity"/>
    <property type="evidence" value="ECO:0007669"/>
    <property type="project" value="UniProtKB-EC"/>
</dbReference>
<evidence type="ECO:0000256" key="7">
    <source>
        <dbReference type="ARBA" id="ARBA00023277"/>
    </source>
</evidence>
<dbReference type="PANTHER" id="PTHR42715">
    <property type="entry name" value="BETA-GLUCOSIDASE"/>
    <property type="match status" value="1"/>
</dbReference>
<keyword evidence="13" id="KW-1185">Reference proteome</keyword>
<dbReference type="SUPFAM" id="SSF52279">
    <property type="entry name" value="Beta-D-glucan exohydrolase, C-terminal domain"/>
    <property type="match status" value="1"/>
</dbReference>
<dbReference type="SMART" id="SM01217">
    <property type="entry name" value="Fn3_like"/>
    <property type="match status" value="1"/>
</dbReference>
<comment type="catalytic activity">
    <reaction evidence="1">
        <text>Hydrolysis of terminal, non-reducing beta-D-glucosyl residues with release of beta-D-glucose.</text>
        <dbReference type="EC" id="3.2.1.21"/>
    </reaction>
</comment>
<dbReference type="Gene3D" id="3.40.50.1700">
    <property type="entry name" value="Glycoside hydrolase family 3 C-terminal domain"/>
    <property type="match status" value="1"/>
</dbReference>
<keyword evidence="9" id="KW-0624">Polysaccharide degradation</keyword>
<dbReference type="Gene3D" id="2.60.40.10">
    <property type="entry name" value="Immunoglobulins"/>
    <property type="match status" value="1"/>
</dbReference>
<proteinExistence type="inferred from homology"/>
<dbReference type="InterPro" id="IPR036881">
    <property type="entry name" value="Glyco_hydro_3_C_sf"/>
</dbReference>
<comment type="pathway">
    <text evidence="2">Glycan metabolism; cellulose degradation.</text>
</comment>
<comment type="similarity">
    <text evidence="3">Belongs to the glycosyl hydrolase 3 family.</text>
</comment>
<evidence type="ECO:0000256" key="4">
    <source>
        <dbReference type="ARBA" id="ARBA00012744"/>
    </source>
</evidence>
<evidence type="ECO:0000256" key="8">
    <source>
        <dbReference type="ARBA" id="ARBA00023295"/>
    </source>
</evidence>
<name>A0A9P9WGH5_9PEZI</name>
<evidence type="ECO:0000313" key="12">
    <source>
        <dbReference type="EMBL" id="KAI1861882.1"/>
    </source>
</evidence>
<dbReference type="EC" id="3.2.1.21" evidence="4"/>
<feature type="domain" description="Fibronectin type III-like" evidence="11">
    <location>
        <begin position="705"/>
        <end position="774"/>
    </location>
</feature>
<keyword evidence="5" id="KW-0378">Hydrolase</keyword>
<keyword evidence="6" id="KW-0325">Glycoprotein</keyword>
<feature type="chain" id="PRO_5040420242" description="beta-glucosidase" evidence="10">
    <location>
        <begin position="20"/>
        <end position="785"/>
    </location>
</feature>
<evidence type="ECO:0000256" key="10">
    <source>
        <dbReference type="SAM" id="SignalP"/>
    </source>
</evidence>
<dbReference type="Proteomes" id="UP000829685">
    <property type="component" value="Unassembled WGS sequence"/>
</dbReference>
<evidence type="ECO:0000256" key="5">
    <source>
        <dbReference type="ARBA" id="ARBA00022801"/>
    </source>
</evidence>
<evidence type="ECO:0000259" key="11">
    <source>
        <dbReference type="SMART" id="SM01217"/>
    </source>
</evidence>
<gene>
    <name evidence="12" type="ORF">JX265_009385</name>
</gene>
<evidence type="ECO:0000256" key="2">
    <source>
        <dbReference type="ARBA" id="ARBA00004987"/>
    </source>
</evidence>
<dbReference type="InterPro" id="IPR026891">
    <property type="entry name" value="Fn3-like"/>
</dbReference>
<dbReference type="InterPro" id="IPR001764">
    <property type="entry name" value="Glyco_hydro_3_N"/>
</dbReference>
<evidence type="ECO:0000313" key="13">
    <source>
        <dbReference type="Proteomes" id="UP000829685"/>
    </source>
</evidence>
<dbReference type="PANTHER" id="PTHR42715:SF14">
    <property type="entry name" value="BETA-GLUCOSIDASE D-RELATED"/>
    <property type="match status" value="1"/>
</dbReference>
<evidence type="ECO:0000256" key="1">
    <source>
        <dbReference type="ARBA" id="ARBA00000448"/>
    </source>
</evidence>
<dbReference type="InterPro" id="IPR002772">
    <property type="entry name" value="Glyco_hydro_3_C"/>
</dbReference>
<dbReference type="EMBL" id="JAFIMR010000028">
    <property type="protein sequence ID" value="KAI1861882.1"/>
    <property type="molecule type" value="Genomic_DNA"/>
</dbReference>
<dbReference type="Pfam" id="PF14310">
    <property type="entry name" value="Fn3-like"/>
    <property type="match status" value="1"/>
</dbReference>
<dbReference type="InterPro" id="IPR017853">
    <property type="entry name" value="GH"/>
</dbReference>
<dbReference type="PRINTS" id="PR00133">
    <property type="entry name" value="GLHYDRLASE3"/>
</dbReference>
<keyword evidence="10" id="KW-0732">Signal</keyword>
<evidence type="ECO:0000256" key="6">
    <source>
        <dbReference type="ARBA" id="ARBA00023180"/>
    </source>
</evidence>